<sequence length="166" mass="18503">MAKEPKSQDLKTVEGTNECNRVTCGPWAGRLRANPTPSEFALAEGKKTPADFFMFQKPKKNRVSAGANPQAKENSSASGVVSRASRKQQQKRKQDRRQQRKERKQRVSRIRESHHFILSTSANDDGAQNRMLMEAMERLTLGDGGNSKDGDSHSKGESQDAMDVDI</sequence>
<dbReference type="EMBL" id="JAQQWM010000008">
    <property type="protein sequence ID" value="KAK8052975.1"/>
    <property type="molecule type" value="Genomic_DNA"/>
</dbReference>
<organism evidence="2 3">
    <name type="scientific">Apiospora saccharicola</name>
    <dbReference type="NCBI Taxonomy" id="335842"/>
    <lineage>
        <taxon>Eukaryota</taxon>
        <taxon>Fungi</taxon>
        <taxon>Dikarya</taxon>
        <taxon>Ascomycota</taxon>
        <taxon>Pezizomycotina</taxon>
        <taxon>Sordariomycetes</taxon>
        <taxon>Xylariomycetidae</taxon>
        <taxon>Amphisphaeriales</taxon>
        <taxon>Apiosporaceae</taxon>
        <taxon>Apiospora</taxon>
    </lineage>
</organism>
<feature type="region of interest" description="Disordered" evidence="1">
    <location>
        <begin position="1"/>
        <end position="34"/>
    </location>
</feature>
<name>A0ABR1U249_9PEZI</name>
<evidence type="ECO:0000256" key="1">
    <source>
        <dbReference type="SAM" id="MobiDB-lite"/>
    </source>
</evidence>
<feature type="region of interest" description="Disordered" evidence="1">
    <location>
        <begin position="58"/>
        <end position="166"/>
    </location>
</feature>
<feature type="compositionally biased region" description="Basic residues" evidence="1">
    <location>
        <begin position="84"/>
        <end position="108"/>
    </location>
</feature>
<evidence type="ECO:0008006" key="4">
    <source>
        <dbReference type="Google" id="ProtNLM"/>
    </source>
</evidence>
<proteinExistence type="predicted"/>
<feature type="compositionally biased region" description="Basic and acidic residues" evidence="1">
    <location>
        <begin position="1"/>
        <end position="12"/>
    </location>
</feature>
<keyword evidence="3" id="KW-1185">Reference proteome</keyword>
<evidence type="ECO:0000313" key="2">
    <source>
        <dbReference type="EMBL" id="KAK8052975.1"/>
    </source>
</evidence>
<accession>A0ABR1U249</accession>
<protein>
    <recommendedName>
        <fullName evidence="4">BZIP domain-containing protein</fullName>
    </recommendedName>
</protein>
<gene>
    <name evidence="2" type="ORF">PG996_012276</name>
</gene>
<reference evidence="2 3" key="1">
    <citation type="submission" date="2023-01" db="EMBL/GenBank/DDBJ databases">
        <title>Analysis of 21 Apiospora genomes using comparative genomics revels a genus with tremendous synthesis potential of carbohydrate active enzymes and secondary metabolites.</title>
        <authorList>
            <person name="Sorensen T."/>
        </authorList>
    </citation>
    <scope>NUCLEOTIDE SEQUENCE [LARGE SCALE GENOMIC DNA]</scope>
    <source>
        <strain evidence="2 3">CBS 83171</strain>
    </source>
</reference>
<evidence type="ECO:0000313" key="3">
    <source>
        <dbReference type="Proteomes" id="UP001446871"/>
    </source>
</evidence>
<dbReference type="Proteomes" id="UP001446871">
    <property type="component" value="Unassembled WGS sequence"/>
</dbReference>
<feature type="compositionally biased region" description="Basic and acidic residues" evidence="1">
    <location>
        <begin position="146"/>
        <end position="158"/>
    </location>
</feature>
<comment type="caution">
    <text evidence="2">The sequence shown here is derived from an EMBL/GenBank/DDBJ whole genome shotgun (WGS) entry which is preliminary data.</text>
</comment>